<feature type="region of interest" description="Disordered" evidence="1">
    <location>
        <begin position="119"/>
        <end position="144"/>
    </location>
</feature>
<sequence>MPILVKDFTWEETESAVFIDVPLKGVASNKVDIFSSGQYLKVSYPPYMFEIYLKENINESASKATIAGGLVKFKFEKSEHELWNSLQAAEVEDKKFMAAARQKAVEDSHKKAELLAEQKAKEKREQERFALREQMKKDEEEKRKIEEAKENIRKNAAESLERWKETESERYKTENGLANHEENHSTNHSGAIFSHDDDVHADDEDDEHLNLPKGVKLHDGKKLSVKDDSPKKFSKKVKKKKDVPPPRSTGTIQVTFSHRPFKTPSRESKAPEEEEWLAKIAAAGRTTKTDNSDAVDMEEMNPLWLKDKGSSFYKSGNFVAAINAFTAAIVLDGNIPSYPFISNFRNFCINIIIITSP</sequence>
<dbReference type="AlphaFoldDB" id="A0A7D9J1K4"/>
<dbReference type="InterPro" id="IPR007052">
    <property type="entry name" value="CS_dom"/>
</dbReference>
<dbReference type="GO" id="GO:0036159">
    <property type="term" value="P:inner dynein arm assembly"/>
    <property type="evidence" value="ECO:0007669"/>
    <property type="project" value="TreeGrafter"/>
</dbReference>
<comment type="caution">
    <text evidence="2">The sequence shown here is derived from an EMBL/GenBank/DDBJ whole genome shotgun (WGS) entry which is preliminary data.</text>
</comment>
<name>A0A7D9J1K4_PARCT</name>
<dbReference type="PANTHER" id="PTHR46492:SF1">
    <property type="entry name" value="DYNEIN AXONEMAL ASSEMBLY FACTOR 4"/>
    <property type="match status" value="1"/>
</dbReference>
<dbReference type="PROSITE" id="PS51203">
    <property type="entry name" value="CS"/>
    <property type="match status" value="1"/>
</dbReference>
<evidence type="ECO:0000313" key="2">
    <source>
        <dbReference type="EMBL" id="CAB4019609.1"/>
    </source>
</evidence>
<accession>A0A7D9J1K4</accession>
<reference evidence="2" key="1">
    <citation type="submission" date="2020-04" db="EMBL/GenBank/DDBJ databases">
        <authorList>
            <person name="Alioto T."/>
            <person name="Alioto T."/>
            <person name="Gomez Garrido J."/>
        </authorList>
    </citation>
    <scope>NUCLEOTIDE SEQUENCE</scope>
    <source>
        <strain evidence="2">A484AB</strain>
    </source>
</reference>
<evidence type="ECO:0000313" key="3">
    <source>
        <dbReference type="Proteomes" id="UP001152795"/>
    </source>
</evidence>
<proteinExistence type="predicted"/>
<dbReference type="OrthoDB" id="348005at2759"/>
<keyword evidence="3" id="KW-1185">Reference proteome</keyword>
<dbReference type="Gene3D" id="2.60.40.790">
    <property type="match status" value="1"/>
</dbReference>
<dbReference type="Pfam" id="PF04969">
    <property type="entry name" value="CS"/>
    <property type="match status" value="1"/>
</dbReference>
<gene>
    <name evidence="2" type="ORF">PACLA_8A078510</name>
</gene>
<dbReference type="InterPro" id="IPR008978">
    <property type="entry name" value="HSP20-like_chaperone"/>
</dbReference>
<feature type="compositionally biased region" description="Basic and acidic residues" evidence="1">
    <location>
        <begin position="216"/>
        <end position="231"/>
    </location>
</feature>
<dbReference type="EMBL" id="CACRXK020010549">
    <property type="protein sequence ID" value="CAB4019609.1"/>
    <property type="molecule type" value="Genomic_DNA"/>
</dbReference>
<organism evidence="2 3">
    <name type="scientific">Paramuricea clavata</name>
    <name type="common">Red gorgonian</name>
    <name type="synonym">Violescent sea-whip</name>
    <dbReference type="NCBI Taxonomy" id="317549"/>
    <lineage>
        <taxon>Eukaryota</taxon>
        <taxon>Metazoa</taxon>
        <taxon>Cnidaria</taxon>
        <taxon>Anthozoa</taxon>
        <taxon>Octocorallia</taxon>
        <taxon>Malacalcyonacea</taxon>
        <taxon>Plexauridae</taxon>
        <taxon>Paramuricea</taxon>
    </lineage>
</organism>
<feature type="compositionally biased region" description="Basic residues" evidence="1">
    <location>
        <begin position="232"/>
        <end position="241"/>
    </location>
</feature>
<dbReference type="Proteomes" id="UP001152795">
    <property type="component" value="Unassembled WGS sequence"/>
</dbReference>
<dbReference type="InterPro" id="IPR052004">
    <property type="entry name" value="Dynein_assembly_factor_4"/>
</dbReference>
<dbReference type="GO" id="GO:0036158">
    <property type="term" value="P:outer dynein arm assembly"/>
    <property type="evidence" value="ECO:0007669"/>
    <property type="project" value="TreeGrafter"/>
</dbReference>
<dbReference type="GO" id="GO:0003341">
    <property type="term" value="P:cilium movement"/>
    <property type="evidence" value="ECO:0007669"/>
    <property type="project" value="TreeGrafter"/>
</dbReference>
<feature type="compositionally biased region" description="Basic and acidic residues" evidence="1">
    <location>
        <begin position="160"/>
        <end position="185"/>
    </location>
</feature>
<dbReference type="SUPFAM" id="SSF49764">
    <property type="entry name" value="HSP20-like chaperones"/>
    <property type="match status" value="1"/>
</dbReference>
<dbReference type="PANTHER" id="PTHR46492">
    <property type="entry name" value="DYNEIN ASSEMBLY FACTOR 4, AXONEMAL"/>
    <property type="match status" value="1"/>
</dbReference>
<evidence type="ECO:0000256" key="1">
    <source>
        <dbReference type="SAM" id="MobiDB-lite"/>
    </source>
</evidence>
<feature type="region of interest" description="Disordered" evidence="1">
    <location>
        <begin position="160"/>
        <end position="252"/>
    </location>
</feature>
<protein>
    <submittedName>
        <fullName evidence="2">Uncharacterized protein</fullName>
    </submittedName>
</protein>